<dbReference type="InterPro" id="IPR011990">
    <property type="entry name" value="TPR-like_helical_dom_sf"/>
</dbReference>
<name>A0ABY7HC68_9BACT</name>
<keyword evidence="3" id="KW-1185">Reference proteome</keyword>
<dbReference type="Pfam" id="PF08238">
    <property type="entry name" value="Sel1"/>
    <property type="match status" value="1"/>
</dbReference>
<dbReference type="EMBL" id="CP114040">
    <property type="protein sequence ID" value="WAS96685.1"/>
    <property type="molecule type" value="Genomic_DNA"/>
</dbReference>
<accession>A0ABY7HC68</accession>
<feature type="compositionally biased region" description="Acidic residues" evidence="1">
    <location>
        <begin position="281"/>
        <end position="322"/>
    </location>
</feature>
<dbReference type="Gene3D" id="1.25.40.10">
    <property type="entry name" value="Tetratricopeptide repeat domain"/>
    <property type="match status" value="1"/>
</dbReference>
<organism evidence="2 3">
    <name type="scientific">Nannocystis punicea</name>
    <dbReference type="NCBI Taxonomy" id="2995304"/>
    <lineage>
        <taxon>Bacteria</taxon>
        <taxon>Pseudomonadati</taxon>
        <taxon>Myxococcota</taxon>
        <taxon>Polyangia</taxon>
        <taxon>Nannocystales</taxon>
        <taxon>Nannocystaceae</taxon>
        <taxon>Nannocystis</taxon>
    </lineage>
</organism>
<dbReference type="Proteomes" id="UP001164459">
    <property type="component" value="Chromosome"/>
</dbReference>
<gene>
    <name evidence="2" type="ORF">O0S08_11090</name>
</gene>
<dbReference type="InterPro" id="IPR050767">
    <property type="entry name" value="Sel1_AlgK"/>
</dbReference>
<evidence type="ECO:0000256" key="1">
    <source>
        <dbReference type="SAM" id="MobiDB-lite"/>
    </source>
</evidence>
<reference evidence="2" key="1">
    <citation type="submission" date="2022-11" db="EMBL/GenBank/DDBJ databases">
        <title>Minimal conservation of predation-associated metabolite biosynthetic gene clusters underscores biosynthetic potential of Myxococcota including descriptions for ten novel species: Archangium lansinium sp. nov., Myxococcus landrumus sp. nov., Nannocystis bai.</title>
        <authorList>
            <person name="Ahearne A."/>
            <person name="Stevens C."/>
            <person name="Dowd S."/>
        </authorList>
    </citation>
    <scope>NUCLEOTIDE SEQUENCE</scope>
    <source>
        <strain evidence="2">Fl3</strain>
    </source>
</reference>
<evidence type="ECO:0000313" key="2">
    <source>
        <dbReference type="EMBL" id="WAS96685.1"/>
    </source>
</evidence>
<protein>
    <submittedName>
        <fullName evidence="2">Tetratricopeptide repeat protein</fullName>
    </submittedName>
</protein>
<proteinExistence type="predicted"/>
<dbReference type="InterPro" id="IPR006597">
    <property type="entry name" value="Sel1-like"/>
</dbReference>
<evidence type="ECO:0000313" key="3">
    <source>
        <dbReference type="Proteomes" id="UP001164459"/>
    </source>
</evidence>
<sequence length="322" mass="34788">MDERENDTREKIAALKAALGGKSSGEELYEQHRVAEVALDFRQSDEIAGLPPVDEELVEQLRALSLEALKRAAAAGHGEAAIGLARRVLQHEDSELASAAWPTLTRLAPADESGTLDVLLSYMWTRGLGGPDGSDGDEDEARSAAVRAAEKGNADGLFEAAVLVGRSDPEAGRAYNAKAAGLGQPRAMFNEGYYAETGDRVPQDDAVAFEWYRKAADLGHVKAGALVGIKCYQGRGHERDPAIITQYLGLAQNGGFPWASLAEVLAVSDEEIAEMRQIAGIEEDDYDPYGDEDEDEDEEEGEDEDEDGEDEDGEDEDEDEDK</sequence>
<dbReference type="SMART" id="SM00671">
    <property type="entry name" value="SEL1"/>
    <property type="match status" value="1"/>
</dbReference>
<dbReference type="PANTHER" id="PTHR11102:SF160">
    <property type="entry name" value="ERAD-ASSOCIATED E3 UBIQUITIN-PROTEIN LIGASE COMPONENT HRD3"/>
    <property type="match status" value="1"/>
</dbReference>
<feature type="region of interest" description="Disordered" evidence="1">
    <location>
        <begin position="277"/>
        <end position="322"/>
    </location>
</feature>
<dbReference type="RefSeq" id="WP_269039049.1">
    <property type="nucleotide sequence ID" value="NZ_CP114040.1"/>
</dbReference>
<dbReference type="PANTHER" id="PTHR11102">
    <property type="entry name" value="SEL-1-LIKE PROTEIN"/>
    <property type="match status" value="1"/>
</dbReference>
<dbReference type="SUPFAM" id="SSF81901">
    <property type="entry name" value="HCP-like"/>
    <property type="match status" value="1"/>
</dbReference>